<dbReference type="NCBIfam" id="TIGR01444">
    <property type="entry name" value="fkbM_fam"/>
    <property type="match status" value="1"/>
</dbReference>
<evidence type="ECO:0000259" key="1">
    <source>
        <dbReference type="Pfam" id="PF05050"/>
    </source>
</evidence>
<dbReference type="SUPFAM" id="SSF53335">
    <property type="entry name" value="S-adenosyl-L-methionine-dependent methyltransferases"/>
    <property type="match status" value="1"/>
</dbReference>
<dbReference type="InterPro" id="IPR052514">
    <property type="entry name" value="SAM-dependent_MTase"/>
</dbReference>
<dbReference type="InterPro" id="IPR006342">
    <property type="entry name" value="FkbM_mtfrase"/>
</dbReference>
<dbReference type="AlphaFoldDB" id="A0A6J6BTK6"/>
<reference evidence="2" key="1">
    <citation type="submission" date="2020-05" db="EMBL/GenBank/DDBJ databases">
        <authorList>
            <person name="Chiriac C."/>
            <person name="Salcher M."/>
            <person name="Ghai R."/>
            <person name="Kavagutti S V."/>
        </authorList>
    </citation>
    <scope>NUCLEOTIDE SEQUENCE</scope>
</reference>
<proteinExistence type="predicted"/>
<dbReference type="PANTHER" id="PTHR34203:SF15">
    <property type="entry name" value="SLL1173 PROTEIN"/>
    <property type="match status" value="1"/>
</dbReference>
<gene>
    <name evidence="2" type="ORF">UFOPK1353_01005</name>
</gene>
<feature type="domain" description="Methyltransferase FkbM" evidence="1">
    <location>
        <begin position="84"/>
        <end position="221"/>
    </location>
</feature>
<dbReference type="EMBL" id="CAEZSE010000185">
    <property type="protein sequence ID" value="CAB4542352.1"/>
    <property type="molecule type" value="Genomic_DNA"/>
</dbReference>
<dbReference type="Gene3D" id="3.40.50.150">
    <property type="entry name" value="Vaccinia Virus protein VP39"/>
    <property type="match status" value="1"/>
</dbReference>
<protein>
    <submittedName>
        <fullName evidence="2">Unannotated protein</fullName>
    </submittedName>
</protein>
<dbReference type="InterPro" id="IPR029063">
    <property type="entry name" value="SAM-dependent_MTases_sf"/>
</dbReference>
<evidence type="ECO:0000313" key="2">
    <source>
        <dbReference type="EMBL" id="CAB4542352.1"/>
    </source>
</evidence>
<dbReference type="Pfam" id="PF05050">
    <property type="entry name" value="Methyltransf_21"/>
    <property type="match status" value="1"/>
</dbReference>
<sequence>MGSKGRLVWKILPMLMKSKLMRLIAQTITRFTIESTSESKIGNHIFILSSANPRLDMRIKTYATKEPETLKWIDGLEQGSVLWDIGANIGLYSLYAAKSRQCKVVAFEPSVFCLEFLARNIWMNDLQNLISIVPNPLSNETKINLLTLSSREWGESSNSFGTKLNQDGVEIHQSLDYQVLGMTLDHMITKLGLQKPNHIKIDVDGIEPIILSGGTNLLKDVDSVSIEVPTYSGANVEVSDILIGAGLTLEHQLGNQIWRRNPA</sequence>
<accession>A0A6J6BTK6</accession>
<dbReference type="PANTHER" id="PTHR34203">
    <property type="entry name" value="METHYLTRANSFERASE, FKBM FAMILY PROTEIN"/>
    <property type="match status" value="1"/>
</dbReference>
<name>A0A6J6BTK6_9ZZZZ</name>
<organism evidence="2">
    <name type="scientific">freshwater metagenome</name>
    <dbReference type="NCBI Taxonomy" id="449393"/>
    <lineage>
        <taxon>unclassified sequences</taxon>
        <taxon>metagenomes</taxon>
        <taxon>ecological metagenomes</taxon>
    </lineage>
</organism>